<dbReference type="EMBL" id="CP014646">
    <property type="protein sequence ID" value="AMO36726.1"/>
    <property type="molecule type" value="Genomic_DNA"/>
</dbReference>
<proteinExistence type="predicted"/>
<evidence type="ECO:0008006" key="3">
    <source>
        <dbReference type="Google" id="ProtNLM"/>
    </source>
</evidence>
<dbReference type="AlphaFoldDB" id="A0A127K451"/>
<dbReference type="Proteomes" id="UP000036902">
    <property type="component" value="Chromosome"/>
</dbReference>
<evidence type="ECO:0000313" key="2">
    <source>
        <dbReference type="Proteomes" id="UP000036902"/>
    </source>
</evidence>
<evidence type="ECO:0000313" key="1">
    <source>
        <dbReference type="EMBL" id="AMO36726.1"/>
    </source>
</evidence>
<organism evidence="1 2">
    <name type="scientific">Thauera humireducens</name>
    <dbReference type="NCBI Taxonomy" id="1134435"/>
    <lineage>
        <taxon>Bacteria</taxon>
        <taxon>Pseudomonadati</taxon>
        <taxon>Pseudomonadota</taxon>
        <taxon>Betaproteobacteria</taxon>
        <taxon>Rhodocyclales</taxon>
        <taxon>Zoogloeaceae</taxon>
        <taxon>Thauera</taxon>
    </lineage>
</organism>
<dbReference type="KEGG" id="thu:AC731_007085"/>
<keyword evidence="2" id="KW-1185">Reference proteome</keyword>
<protein>
    <recommendedName>
        <fullName evidence="3">ArsR family transcriptional regulator</fullName>
    </recommendedName>
</protein>
<name>A0A127K451_9RHOO</name>
<accession>A0A127K451</accession>
<dbReference type="STRING" id="1134435.AC731_007085"/>
<reference evidence="2" key="1">
    <citation type="submission" date="2016-03" db="EMBL/GenBank/DDBJ databases">
        <authorList>
            <person name="Ma C."/>
            <person name="Zhou S."/>
            <person name="Yang G."/>
        </authorList>
    </citation>
    <scope>NUCLEOTIDE SEQUENCE [LARGE SCALE GENOMIC DNA]</scope>
    <source>
        <strain evidence="2">SgZ-1</strain>
    </source>
</reference>
<gene>
    <name evidence="1" type="ORF">AC731_007085</name>
</gene>
<dbReference type="RefSeq" id="WP_048702900.1">
    <property type="nucleotide sequence ID" value="NZ_CP014646.1"/>
</dbReference>
<sequence>MNSFSEHVTADRRLVVLRLLEQAPDYRGNAFLLQRALDGFGHAVGMDRLGTDLAWLAEQDLVKVEQVGGVSIAALTQRGLDVANGRATVPGVARPAPGI</sequence>